<name>A0A084SYY5_9BACT</name>
<dbReference type="Proteomes" id="UP000028547">
    <property type="component" value="Unassembled WGS sequence"/>
</dbReference>
<sequence>MPGCAHCGGKLDIVGNQVGRRDTCPHCGEEVHSCRNCRHFDETVAKQCKEPFAEVPSDKDEANFCEFFQVGEGGLHARENKDALLSAAEALFKKK</sequence>
<evidence type="ECO:0000313" key="2">
    <source>
        <dbReference type="Proteomes" id="UP000028547"/>
    </source>
</evidence>
<reference evidence="1 2" key="1">
    <citation type="submission" date="2014-07" db="EMBL/GenBank/DDBJ databases">
        <title>Draft Genome Sequence of Gephyronic Acid Producer, Cystobacter violaceus Strain Cb vi76.</title>
        <authorList>
            <person name="Stevens D.C."/>
            <person name="Young J."/>
            <person name="Carmichael R."/>
            <person name="Tan J."/>
            <person name="Taylor R.E."/>
        </authorList>
    </citation>
    <scope>NUCLEOTIDE SEQUENCE [LARGE SCALE GENOMIC DNA]</scope>
    <source>
        <strain evidence="1 2">Cb vi76</strain>
    </source>
</reference>
<gene>
    <name evidence="1" type="ORF">Q664_07870</name>
</gene>
<proteinExistence type="predicted"/>
<comment type="caution">
    <text evidence="1">The sequence shown here is derived from an EMBL/GenBank/DDBJ whole genome shotgun (WGS) entry which is preliminary data.</text>
</comment>
<accession>A0A084SYY5</accession>
<evidence type="ECO:0000313" key="1">
    <source>
        <dbReference type="EMBL" id="KFA93670.1"/>
    </source>
</evidence>
<organism evidence="1 2">
    <name type="scientific">Archangium violaceum Cb vi76</name>
    <dbReference type="NCBI Taxonomy" id="1406225"/>
    <lineage>
        <taxon>Bacteria</taxon>
        <taxon>Pseudomonadati</taxon>
        <taxon>Myxococcota</taxon>
        <taxon>Myxococcia</taxon>
        <taxon>Myxococcales</taxon>
        <taxon>Cystobacterineae</taxon>
        <taxon>Archangiaceae</taxon>
        <taxon>Archangium</taxon>
    </lineage>
</organism>
<dbReference type="AlphaFoldDB" id="A0A084SYY5"/>
<dbReference type="EMBL" id="JPMI01000045">
    <property type="protein sequence ID" value="KFA93670.1"/>
    <property type="molecule type" value="Genomic_DNA"/>
</dbReference>
<dbReference type="RefSeq" id="WP_043391601.1">
    <property type="nucleotide sequence ID" value="NZ_JPMI01000045.1"/>
</dbReference>
<protein>
    <submittedName>
        <fullName evidence="1">Uncharacterized protein</fullName>
    </submittedName>
</protein>